<proteinExistence type="predicted"/>
<dbReference type="EMBL" id="VUMU01000004">
    <property type="protein sequence ID" value="MST57670.1"/>
    <property type="molecule type" value="Genomic_DNA"/>
</dbReference>
<dbReference type="Gene3D" id="2.40.50.1020">
    <property type="entry name" value="LytTr DNA-binding domain"/>
    <property type="match status" value="1"/>
</dbReference>
<gene>
    <name evidence="6" type="ORF">FYJ59_05360</name>
</gene>
<dbReference type="AlphaFoldDB" id="A0A6L5YIB5"/>
<dbReference type="InterPro" id="IPR046947">
    <property type="entry name" value="LytR-like"/>
</dbReference>
<dbReference type="InterPro" id="IPR001789">
    <property type="entry name" value="Sig_transdc_resp-reg_receiver"/>
</dbReference>
<dbReference type="SMART" id="SM00850">
    <property type="entry name" value="LytTR"/>
    <property type="match status" value="1"/>
</dbReference>
<name>A0A6L5YIB5_9FIRM</name>
<keyword evidence="7" id="KW-1185">Reference proteome</keyword>
<dbReference type="Pfam" id="PF04397">
    <property type="entry name" value="LytTR"/>
    <property type="match status" value="1"/>
</dbReference>
<accession>A0A6L5YIB5</accession>
<sequence>MKIAVCDDDKNCLDSIKRLLAEYPGISRIEYYQELSQLSEALENGTTYDLVLMDIEWEGNEQDGIAYAAQYNARSPQTRFIFVTAYNDKFSEKIFWEKVNLCGFLVKPVKKENLEKLLDKVREKIFSSEALILQHGGITEKIANSQIRYIESNAHQLLIHTISGEVSLYEKLDVYEKKLHKDFLRVHKSFLVNMQYIRRIEMKEVTLQDGTVLPVSKTRYSASRDKYFRYMRAML</sequence>
<dbReference type="Gene3D" id="3.40.50.2300">
    <property type="match status" value="1"/>
</dbReference>
<dbReference type="PANTHER" id="PTHR37299">
    <property type="entry name" value="TRANSCRIPTIONAL REGULATOR-RELATED"/>
    <property type="match status" value="1"/>
</dbReference>
<keyword evidence="3" id="KW-0597">Phosphoprotein</keyword>
<dbReference type="PANTHER" id="PTHR37299:SF1">
    <property type="entry name" value="STAGE 0 SPORULATION PROTEIN A HOMOLOG"/>
    <property type="match status" value="1"/>
</dbReference>
<comment type="function">
    <text evidence="2">May play the central regulatory role in sporulation. It may be an element of the effector pathway responsible for the activation of sporulation genes in response to nutritional stress. Spo0A may act in concert with spo0H (a sigma factor) to control the expression of some genes that are critical to the sporulation process.</text>
</comment>
<evidence type="ECO:0000313" key="6">
    <source>
        <dbReference type="EMBL" id="MST57670.1"/>
    </source>
</evidence>
<dbReference type="GO" id="GO:0000156">
    <property type="term" value="F:phosphorelay response regulator activity"/>
    <property type="evidence" value="ECO:0007669"/>
    <property type="project" value="InterPro"/>
</dbReference>
<reference evidence="6 7" key="1">
    <citation type="submission" date="2019-08" db="EMBL/GenBank/DDBJ databases">
        <title>In-depth cultivation of the pig gut microbiome towards novel bacterial diversity and tailored functional studies.</title>
        <authorList>
            <person name="Wylensek D."/>
            <person name="Hitch T.C.A."/>
            <person name="Clavel T."/>
        </authorList>
    </citation>
    <scope>NUCLEOTIDE SEQUENCE [LARGE SCALE GENOMIC DNA]</scope>
    <source>
        <strain evidence="6 7">WCA3-601-WT-6H</strain>
    </source>
</reference>
<dbReference type="InterPro" id="IPR007492">
    <property type="entry name" value="LytTR_DNA-bd_dom"/>
</dbReference>
<evidence type="ECO:0000259" key="4">
    <source>
        <dbReference type="PROSITE" id="PS50110"/>
    </source>
</evidence>
<dbReference type="Proteomes" id="UP000476055">
    <property type="component" value="Unassembled WGS sequence"/>
</dbReference>
<dbReference type="SMART" id="SM00448">
    <property type="entry name" value="REC"/>
    <property type="match status" value="1"/>
</dbReference>
<evidence type="ECO:0000256" key="3">
    <source>
        <dbReference type="PROSITE-ProRule" id="PRU00169"/>
    </source>
</evidence>
<feature type="domain" description="HTH LytTR-type" evidence="5">
    <location>
        <begin position="131"/>
        <end position="220"/>
    </location>
</feature>
<evidence type="ECO:0000256" key="2">
    <source>
        <dbReference type="ARBA" id="ARBA00024867"/>
    </source>
</evidence>
<dbReference type="GO" id="GO:0003677">
    <property type="term" value="F:DNA binding"/>
    <property type="evidence" value="ECO:0007669"/>
    <property type="project" value="InterPro"/>
</dbReference>
<dbReference type="Pfam" id="PF00072">
    <property type="entry name" value="Response_reg"/>
    <property type="match status" value="1"/>
</dbReference>
<dbReference type="RefSeq" id="WP_154495766.1">
    <property type="nucleotide sequence ID" value="NZ_VUMU01000004.1"/>
</dbReference>
<comment type="caution">
    <text evidence="6">The sequence shown here is derived from an EMBL/GenBank/DDBJ whole genome shotgun (WGS) entry which is preliminary data.</text>
</comment>
<organism evidence="6 7">
    <name type="scientific">Waltera intestinalis</name>
    <dbReference type="NCBI Taxonomy" id="2606635"/>
    <lineage>
        <taxon>Bacteria</taxon>
        <taxon>Bacillati</taxon>
        <taxon>Bacillota</taxon>
        <taxon>Clostridia</taxon>
        <taxon>Lachnospirales</taxon>
        <taxon>Lachnospiraceae</taxon>
        <taxon>Waltera</taxon>
    </lineage>
</organism>
<dbReference type="SUPFAM" id="SSF52172">
    <property type="entry name" value="CheY-like"/>
    <property type="match status" value="1"/>
</dbReference>
<feature type="domain" description="Response regulatory" evidence="4">
    <location>
        <begin position="2"/>
        <end position="122"/>
    </location>
</feature>
<dbReference type="InterPro" id="IPR011006">
    <property type="entry name" value="CheY-like_superfamily"/>
</dbReference>
<dbReference type="PROSITE" id="PS50930">
    <property type="entry name" value="HTH_LYTTR"/>
    <property type="match status" value="1"/>
</dbReference>
<feature type="modified residue" description="4-aspartylphosphate" evidence="3">
    <location>
        <position position="54"/>
    </location>
</feature>
<dbReference type="PROSITE" id="PS50110">
    <property type="entry name" value="RESPONSE_REGULATORY"/>
    <property type="match status" value="1"/>
</dbReference>
<evidence type="ECO:0000256" key="1">
    <source>
        <dbReference type="ARBA" id="ARBA00018672"/>
    </source>
</evidence>
<protein>
    <recommendedName>
        <fullName evidence="1">Stage 0 sporulation protein A homolog</fullName>
    </recommendedName>
</protein>
<evidence type="ECO:0000313" key="7">
    <source>
        <dbReference type="Proteomes" id="UP000476055"/>
    </source>
</evidence>
<evidence type="ECO:0000259" key="5">
    <source>
        <dbReference type="PROSITE" id="PS50930"/>
    </source>
</evidence>